<keyword evidence="5" id="KW-1185">Reference proteome</keyword>
<gene>
    <name evidence="4" type="ORF">POM88_011487</name>
</gene>
<evidence type="ECO:0000313" key="4">
    <source>
        <dbReference type="EMBL" id="KAK1392431.1"/>
    </source>
</evidence>
<keyword evidence="1" id="KW-0805">Transcription regulation</keyword>
<feature type="domain" description="Transcription factor MYC/MYB N-terminal" evidence="3">
    <location>
        <begin position="95"/>
        <end position="192"/>
    </location>
</feature>
<keyword evidence="2" id="KW-0804">Transcription</keyword>
<dbReference type="AlphaFoldDB" id="A0AAD8N1A5"/>
<feature type="domain" description="Transcription factor MYC/MYB N-terminal" evidence="3">
    <location>
        <begin position="12"/>
        <end position="77"/>
    </location>
</feature>
<dbReference type="PANTHER" id="PTHR46633">
    <property type="entry name" value="TRANSCRIPTION FACTOR MYC/MYB-RELATED"/>
    <property type="match status" value="1"/>
</dbReference>
<dbReference type="Proteomes" id="UP001237642">
    <property type="component" value="Unassembled WGS sequence"/>
</dbReference>
<proteinExistence type="predicted"/>
<dbReference type="Pfam" id="PF14215">
    <property type="entry name" value="bHLH-MYC_N"/>
    <property type="match status" value="2"/>
</dbReference>
<accession>A0AAD8N1A5</accession>
<reference evidence="4" key="1">
    <citation type="submission" date="2023-02" db="EMBL/GenBank/DDBJ databases">
        <title>Genome of toxic invasive species Heracleum sosnowskyi carries increased number of genes despite the absence of recent whole-genome duplications.</title>
        <authorList>
            <person name="Schelkunov M."/>
            <person name="Shtratnikova V."/>
            <person name="Makarenko M."/>
            <person name="Klepikova A."/>
            <person name="Omelchenko D."/>
            <person name="Novikova G."/>
            <person name="Obukhova E."/>
            <person name="Bogdanov V."/>
            <person name="Penin A."/>
            <person name="Logacheva M."/>
        </authorList>
    </citation>
    <scope>NUCLEOTIDE SEQUENCE</scope>
    <source>
        <strain evidence="4">Hsosn_3</strain>
        <tissue evidence="4">Leaf</tissue>
    </source>
</reference>
<comment type="caution">
    <text evidence="4">The sequence shown here is derived from an EMBL/GenBank/DDBJ whole genome shotgun (WGS) entry which is preliminary data.</text>
</comment>
<dbReference type="EMBL" id="JAUIZM010000003">
    <property type="protein sequence ID" value="KAK1392431.1"/>
    <property type="molecule type" value="Genomic_DNA"/>
</dbReference>
<evidence type="ECO:0000259" key="3">
    <source>
        <dbReference type="Pfam" id="PF14215"/>
    </source>
</evidence>
<sequence length="388" mass="44045">MEGGLPMLNCLLQQTLRSLCSFNTDSSRWVYAVFWRILPRNYPPPEWDQGKGSLECAKENKRNWILVWEDGFCDFCECERAAEGYPNGRFGADVYFKMSHEVYNYGEGLIGKVAADNSHKWVFNDTPNVNDPSFTSSWNVSLDLQPRAWDLQFNTGIQTIATISVREGIIQLGSLDKIVEDLNLVISIQRKFSFIQSIPGVYAMQRPYLPIQHPYTFKPNNPHIVTESSDTAFFNDEKHHLSGLKMLQYERQHDQSSNNSTYFSNISQQNGSVRSSPPLWSIPPLLPSTSCNYRALSSKLPSITPYHNATAEFEYKINGDNNESQNVKLHDFGRPTEVQSCRKVEPYYAVEMATHQESTNFLNHNLGLGDVIAVESGFTGPISAFKIL</sequence>
<evidence type="ECO:0000313" key="5">
    <source>
        <dbReference type="Proteomes" id="UP001237642"/>
    </source>
</evidence>
<dbReference type="InterPro" id="IPR025610">
    <property type="entry name" value="MYC/MYB_N"/>
</dbReference>
<reference evidence="4" key="2">
    <citation type="submission" date="2023-05" db="EMBL/GenBank/DDBJ databases">
        <authorList>
            <person name="Schelkunov M.I."/>
        </authorList>
    </citation>
    <scope>NUCLEOTIDE SEQUENCE</scope>
    <source>
        <strain evidence="4">Hsosn_3</strain>
        <tissue evidence="4">Leaf</tissue>
    </source>
</reference>
<organism evidence="4 5">
    <name type="scientific">Heracleum sosnowskyi</name>
    <dbReference type="NCBI Taxonomy" id="360622"/>
    <lineage>
        <taxon>Eukaryota</taxon>
        <taxon>Viridiplantae</taxon>
        <taxon>Streptophyta</taxon>
        <taxon>Embryophyta</taxon>
        <taxon>Tracheophyta</taxon>
        <taxon>Spermatophyta</taxon>
        <taxon>Magnoliopsida</taxon>
        <taxon>eudicotyledons</taxon>
        <taxon>Gunneridae</taxon>
        <taxon>Pentapetalae</taxon>
        <taxon>asterids</taxon>
        <taxon>campanulids</taxon>
        <taxon>Apiales</taxon>
        <taxon>Apiaceae</taxon>
        <taxon>Apioideae</taxon>
        <taxon>apioid superclade</taxon>
        <taxon>Tordylieae</taxon>
        <taxon>Tordyliinae</taxon>
        <taxon>Heracleum</taxon>
    </lineage>
</organism>
<protein>
    <submittedName>
        <fullName evidence="4">Salt sensitive</fullName>
    </submittedName>
</protein>
<dbReference type="PANTHER" id="PTHR46633:SF6">
    <property type="entry name" value="TRANSCRIPTION FACTOR MYC_MYB N-TERMINAL DOMAIN-CONTAINING PROTEIN"/>
    <property type="match status" value="1"/>
</dbReference>
<name>A0AAD8N1A5_9APIA</name>
<evidence type="ECO:0000256" key="1">
    <source>
        <dbReference type="ARBA" id="ARBA00023015"/>
    </source>
</evidence>
<evidence type="ECO:0000256" key="2">
    <source>
        <dbReference type="ARBA" id="ARBA00023163"/>
    </source>
</evidence>